<comment type="caution">
    <text evidence="3">The sequence shown here is derived from an EMBL/GenBank/DDBJ whole genome shotgun (WGS) entry which is preliminary data.</text>
</comment>
<dbReference type="SMART" id="SM00322">
    <property type="entry name" value="KH"/>
    <property type="match status" value="1"/>
</dbReference>
<keyword evidence="4" id="KW-1185">Reference proteome</keyword>
<proteinExistence type="predicted"/>
<evidence type="ECO:0000259" key="2">
    <source>
        <dbReference type="SMART" id="SM00322"/>
    </source>
</evidence>
<dbReference type="GO" id="GO:0003723">
    <property type="term" value="F:RNA binding"/>
    <property type="evidence" value="ECO:0007669"/>
    <property type="project" value="UniProtKB-UniRule"/>
</dbReference>
<dbReference type="InterPro" id="IPR004088">
    <property type="entry name" value="KH_dom_type_1"/>
</dbReference>
<dbReference type="AlphaFoldDB" id="A0A0M0J3K5"/>
<evidence type="ECO:0000256" key="1">
    <source>
        <dbReference type="PROSITE-ProRule" id="PRU00117"/>
    </source>
</evidence>
<dbReference type="PROSITE" id="PS50084">
    <property type="entry name" value="KH_TYPE_1"/>
    <property type="match status" value="1"/>
</dbReference>
<organism evidence="3 4">
    <name type="scientific">Chrysochromulina tobinii</name>
    <dbReference type="NCBI Taxonomy" id="1460289"/>
    <lineage>
        <taxon>Eukaryota</taxon>
        <taxon>Haptista</taxon>
        <taxon>Haptophyta</taxon>
        <taxon>Prymnesiophyceae</taxon>
        <taxon>Prymnesiales</taxon>
        <taxon>Chrysochromulinaceae</taxon>
        <taxon>Chrysochromulina</taxon>
    </lineage>
</organism>
<dbReference type="EMBL" id="JWZX01003405">
    <property type="protein sequence ID" value="KOO20887.1"/>
    <property type="molecule type" value="Genomic_DNA"/>
</dbReference>
<dbReference type="InterPro" id="IPR004087">
    <property type="entry name" value="KH_dom"/>
</dbReference>
<gene>
    <name evidence="3" type="ORF">Ctob_000920</name>
</gene>
<keyword evidence="1" id="KW-0694">RNA-binding</keyword>
<dbReference type="Proteomes" id="UP000037460">
    <property type="component" value="Unassembled WGS sequence"/>
</dbReference>
<name>A0A0M0J3K5_9EUKA</name>
<dbReference type="SUPFAM" id="SSF54791">
    <property type="entry name" value="Eukaryotic type KH-domain (KH-domain type I)"/>
    <property type="match status" value="1"/>
</dbReference>
<dbReference type="InterPro" id="IPR036612">
    <property type="entry name" value="KH_dom_type_1_sf"/>
</dbReference>
<dbReference type="OrthoDB" id="277832at2759"/>
<sequence length="217" mass="24491">MVDRGGQEKARLEREAYEREEELRIHGAAEHIRPVNPRLIPVIVGRAGANVKKMQDDSGASVVIDRTKNCVVVQGTKRQVEKAVAMLDMFGDGSKMIEEGMLFQGQSKRGTVISIRELAGKGYIKPDAEYGLDHEYWFEFKTDLNPDVRPEQVPVGTAVEFCELKDKFGNFRAVYVRMPGEPIKGRGFPGLFAQAEKERRTLGYWGDQRTDVPKAYK</sequence>
<evidence type="ECO:0000313" key="3">
    <source>
        <dbReference type="EMBL" id="KOO20887.1"/>
    </source>
</evidence>
<reference evidence="4" key="1">
    <citation type="journal article" date="2015" name="PLoS Genet.">
        <title>Genome Sequence and Transcriptome Analyses of Chrysochromulina tobin: Metabolic Tools for Enhanced Algal Fitness in the Prominent Order Prymnesiales (Haptophyceae).</title>
        <authorList>
            <person name="Hovde B.T."/>
            <person name="Deodato C.R."/>
            <person name="Hunsperger H.M."/>
            <person name="Ryken S.A."/>
            <person name="Yost W."/>
            <person name="Jha R.K."/>
            <person name="Patterson J."/>
            <person name="Monnat R.J. Jr."/>
            <person name="Barlow S.B."/>
            <person name="Starkenburg S.R."/>
            <person name="Cattolico R.A."/>
        </authorList>
    </citation>
    <scope>NUCLEOTIDE SEQUENCE</scope>
    <source>
        <strain evidence="4">CCMP291</strain>
    </source>
</reference>
<dbReference type="Gene3D" id="3.30.1370.10">
    <property type="entry name" value="K Homology domain, type 1"/>
    <property type="match status" value="1"/>
</dbReference>
<dbReference type="Pfam" id="PF00013">
    <property type="entry name" value="KH_1"/>
    <property type="match status" value="1"/>
</dbReference>
<dbReference type="CDD" id="cd00105">
    <property type="entry name" value="KH-I"/>
    <property type="match status" value="1"/>
</dbReference>
<protein>
    <recommendedName>
        <fullName evidence="2">K Homology domain-containing protein</fullName>
    </recommendedName>
</protein>
<feature type="domain" description="K Homology" evidence="2">
    <location>
        <begin position="17"/>
        <end position="92"/>
    </location>
</feature>
<evidence type="ECO:0000313" key="4">
    <source>
        <dbReference type="Proteomes" id="UP000037460"/>
    </source>
</evidence>
<accession>A0A0M0J3K5</accession>